<organism evidence="14 15">
    <name type="scientific">Streptomyces bingchenggensis (strain BCW-1)</name>
    <dbReference type="NCBI Taxonomy" id="749414"/>
    <lineage>
        <taxon>Bacteria</taxon>
        <taxon>Bacillati</taxon>
        <taxon>Actinomycetota</taxon>
        <taxon>Actinomycetes</taxon>
        <taxon>Kitasatosporales</taxon>
        <taxon>Streptomycetaceae</taxon>
        <taxon>Streptomyces</taxon>
    </lineage>
</organism>
<accession>D7CC13</accession>
<evidence type="ECO:0000256" key="2">
    <source>
        <dbReference type="ARBA" id="ARBA00004792"/>
    </source>
</evidence>
<dbReference type="InterPro" id="IPR001031">
    <property type="entry name" value="Thioesterase"/>
</dbReference>
<dbReference type="SUPFAM" id="SSF55048">
    <property type="entry name" value="Probable ACP-binding domain of malonyl-CoA ACP transacylase"/>
    <property type="match status" value="1"/>
</dbReference>
<dbReference type="SUPFAM" id="SSF52151">
    <property type="entry name" value="FabD/lysophospholipase-like"/>
    <property type="match status" value="1"/>
</dbReference>
<keyword evidence="15" id="KW-1185">Reference proteome</keyword>
<dbReference type="Pfam" id="PF02801">
    <property type="entry name" value="Ketoacyl-synt_C"/>
    <property type="match status" value="1"/>
</dbReference>
<dbReference type="InterPro" id="IPR032821">
    <property type="entry name" value="PKS_assoc"/>
</dbReference>
<dbReference type="InterPro" id="IPR014043">
    <property type="entry name" value="Acyl_transferase_dom"/>
</dbReference>
<dbReference type="Gene3D" id="3.40.50.1820">
    <property type="entry name" value="alpha/beta hydrolase"/>
    <property type="match status" value="1"/>
</dbReference>
<dbReference type="eggNOG" id="COG3321">
    <property type="taxonomic scope" value="Bacteria"/>
</dbReference>
<dbReference type="PROSITE" id="PS00606">
    <property type="entry name" value="KS3_1"/>
    <property type="match status" value="1"/>
</dbReference>
<dbReference type="Proteomes" id="UP000000377">
    <property type="component" value="Chromosome"/>
</dbReference>
<feature type="region of interest" description="C-terminal hotdog fold" evidence="9">
    <location>
        <begin position="1078"/>
        <end position="1216"/>
    </location>
</feature>
<feature type="compositionally biased region" description="Basic and acidic residues" evidence="10">
    <location>
        <begin position="1243"/>
        <end position="1254"/>
    </location>
</feature>
<dbReference type="InterPro" id="IPR020807">
    <property type="entry name" value="PKS_DH"/>
</dbReference>
<dbReference type="SMART" id="SM00826">
    <property type="entry name" value="PKS_DH"/>
    <property type="match status" value="1"/>
</dbReference>
<dbReference type="STRING" id="749414.SBI_01387"/>
<keyword evidence="8" id="KW-0012">Acyltransferase</keyword>
<dbReference type="SUPFAM" id="SSF53901">
    <property type="entry name" value="Thiolase-like"/>
    <property type="match status" value="1"/>
</dbReference>
<dbReference type="GO" id="GO:0006633">
    <property type="term" value="P:fatty acid biosynthetic process"/>
    <property type="evidence" value="ECO:0007669"/>
    <property type="project" value="InterPro"/>
</dbReference>
<keyword evidence="4" id="KW-0597">Phosphoprotein</keyword>
<dbReference type="FunFam" id="1.10.1200.10:FF:000007">
    <property type="entry name" value="Probable polyketide synthase pks17"/>
    <property type="match status" value="1"/>
</dbReference>
<keyword evidence="6" id="KW-0045">Antibiotic biosynthesis</keyword>
<evidence type="ECO:0000256" key="10">
    <source>
        <dbReference type="SAM" id="MobiDB-lite"/>
    </source>
</evidence>
<feature type="region of interest" description="N-terminal hotdog fold" evidence="9">
    <location>
        <begin position="940"/>
        <end position="1067"/>
    </location>
</feature>
<dbReference type="Gene3D" id="3.10.129.110">
    <property type="entry name" value="Polyketide synthase dehydratase"/>
    <property type="match status" value="1"/>
</dbReference>
<dbReference type="Pfam" id="PF00698">
    <property type="entry name" value="Acyl_transf_1"/>
    <property type="match status" value="1"/>
</dbReference>
<dbReference type="GO" id="GO:0033068">
    <property type="term" value="P:macrolide biosynthetic process"/>
    <property type="evidence" value="ECO:0007669"/>
    <property type="project" value="UniProtKB-ARBA"/>
</dbReference>
<dbReference type="Gene3D" id="3.40.47.10">
    <property type="match status" value="1"/>
</dbReference>
<name>D7CC13_STRBB</name>
<dbReference type="EMBL" id="CP002047">
    <property type="protein sequence ID" value="ADI04508.1"/>
    <property type="molecule type" value="Genomic_DNA"/>
</dbReference>
<dbReference type="InterPro" id="IPR049900">
    <property type="entry name" value="PKS_mFAS_DH"/>
</dbReference>
<dbReference type="PROSITE" id="PS52004">
    <property type="entry name" value="KS3_2"/>
    <property type="match status" value="1"/>
</dbReference>
<dbReference type="PROSITE" id="PS52019">
    <property type="entry name" value="PKS_MFAS_DH"/>
    <property type="match status" value="1"/>
</dbReference>
<dbReference type="PANTHER" id="PTHR43775">
    <property type="entry name" value="FATTY ACID SYNTHASE"/>
    <property type="match status" value="1"/>
</dbReference>
<dbReference type="InterPro" id="IPR014030">
    <property type="entry name" value="Ketoacyl_synth_N"/>
</dbReference>
<evidence type="ECO:0000259" key="11">
    <source>
        <dbReference type="PROSITE" id="PS50075"/>
    </source>
</evidence>
<dbReference type="SMART" id="SM00827">
    <property type="entry name" value="PKS_AT"/>
    <property type="match status" value="1"/>
</dbReference>
<evidence type="ECO:0000256" key="8">
    <source>
        <dbReference type="ARBA" id="ARBA00023315"/>
    </source>
</evidence>
<dbReference type="SUPFAM" id="SSF53474">
    <property type="entry name" value="alpha/beta-Hydrolases"/>
    <property type="match status" value="1"/>
</dbReference>
<dbReference type="InterPro" id="IPR020806">
    <property type="entry name" value="PKS_PP-bd"/>
</dbReference>
<dbReference type="InterPro" id="IPR016036">
    <property type="entry name" value="Malonyl_transacylase_ACP-bd"/>
</dbReference>
<evidence type="ECO:0000256" key="6">
    <source>
        <dbReference type="ARBA" id="ARBA00023194"/>
    </source>
</evidence>
<dbReference type="InterPro" id="IPR020802">
    <property type="entry name" value="TesA-like"/>
</dbReference>
<feature type="region of interest" description="Disordered" evidence="10">
    <location>
        <begin position="1218"/>
        <end position="1254"/>
    </location>
</feature>
<evidence type="ECO:0000256" key="3">
    <source>
        <dbReference type="ARBA" id="ARBA00022450"/>
    </source>
</evidence>
<dbReference type="InterPro" id="IPR049552">
    <property type="entry name" value="PKS_DH_N"/>
</dbReference>
<dbReference type="InterPro" id="IPR036736">
    <property type="entry name" value="ACP-like_sf"/>
</dbReference>
<evidence type="ECO:0000256" key="4">
    <source>
        <dbReference type="ARBA" id="ARBA00022553"/>
    </source>
</evidence>
<dbReference type="Pfam" id="PF00975">
    <property type="entry name" value="Thioesterase"/>
    <property type="match status" value="1"/>
</dbReference>
<dbReference type="InterPro" id="IPR015083">
    <property type="entry name" value="NorB/c/GfsB-D-like_docking"/>
</dbReference>
<dbReference type="SMART" id="SM00824">
    <property type="entry name" value="PKS_TE"/>
    <property type="match status" value="1"/>
</dbReference>
<feature type="domain" description="Carrier" evidence="11">
    <location>
        <begin position="1258"/>
        <end position="1333"/>
    </location>
</feature>
<evidence type="ECO:0000259" key="13">
    <source>
        <dbReference type="PROSITE" id="PS52019"/>
    </source>
</evidence>
<dbReference type="InterPro" id="IPR042104">
    <property type="entry name" value="PKS_dehydratase_sf"/>
</dbReference>
<dbReference type="InterPro" id="IPR050091">
    <property type="entry name" value="PKS_NRPS_Biosynth_Enz"/>
</dbReference>
<dbReference type="Pfam" id="PF16197">
    <property type="entry name" value="KAsynt_C_assoc"/>
    <property type="match status" value="1"/>
</dbReference>
<dbReference type="InterPro" id="IPR018201">
    <property type="entry name" value="Ketoacyl_synth_AS"/>
</dbReference>
<dbReference type="PANTHER" id="PTHR43775:SF51">
    <property type="entry name" value="INACTIVE PHENOLPHTHIOCEROL SYNTHESIS POLYKETIDE SYNTHASE TYPE I PKS1-RELATED"/>
    <property type="match status" value="1"/>
</dbReference>
<dbReference type="PATRIC" id="fig|749414.3.peg.1422"/>
<evidence type="ECO:0000259" key="12">
    <source>
        <dbReference type="PROSITE" id="PS52004"/>
    </source>
</evidence>
<dbReference type="SMART" id="SM00823">
    <property type="entry name" value="PKS_PP"/>
    <property type="match status" value="1"/>
</dbReference>
<keyword evidence="5" id="KW-0808">Transferase</keyword>
<dbReference type="InterPro" id="IPR006162">
    <property type="entry name" value="Ppantetheine_attach_site"/>
</dbReference>
<reference evidence="14 15" key="1">
    <citation type="journal article" date="2010" name="J. Bacteriol.">
        <title>Genome sequence of the milbemycin-producing bacterium Streptomyces bingchenggensis.</title>
        <authorList>
            <person name="Wang X.J."/>
            <person name="Yan Y.J."/>
            <person name="Zhang B."/>
            <person name="An J."/>
            <person name="Wang J.J."/>
            <person name="Tian J."/>
            <person name="Jiang L."/>
            <person name="Chen Y.H."/>
            <person name="Huang S.X."/>
            <person name="Yin M."/>
            <person name="Zhang J."/>
            <person name="Gao A.L."/>
            <person name="Liu C.X."/>
            <person name="Zhu Z.X."/>
            <person name="Xiang W.S."/>
        </authorList>
    </citation>
    <scope>NUCLEOTIDE SEQUENCE [LARGE SCALE GENOMIC DNA]</scope>
    <source>
        <strain evidence="14 15">BCW-1</strain>
    </source>
</reference>
<dbReference type="Gene3D" id="1.10.1200.10">
    <property type="entry name" value="ACP-like"/>
    <property type="match status" value="1"/>
</dbReference>
<proteinExistence type="predicted"/>
<dbReference type="InterPro" id="IPR016039">
    <property type="entry name" value="Thiolase-like"/>
</dbReference>
<sequence length="1642" mass="171054">MAEPAATSTEQIVKALRSSLAETDRLRRQNQKLTAASREPVAIVGMACRFPGGVTSPDGLWDLIASGRDAISTLPDDRGWDVEGLLADCLGPYGEHGGADSFRGGFLYDCAEFDAEFFGISPREALAMDPQQRLLLETSWEAFEHAGIDPSGMRGSSTGVFYGASYAGYGIDTDRIPEGVEAYSMTGSITSVASGRVAYALGLEGPAVTVDTACSSSLVALHLACQALRAGDCSLALTGAAMVMPSPVEFFEFSRQGVLASDGRCKPFAAAADGTGFSEGVGVLLVERLSDAHRNGHPVLALVRGSAVNQDGASNGLTAPNGPSQQRVIRAALANARLKPDDIDLVEAHGTGTTLGDPIEAQALLATYGRGRSEDRPLWLGSVKSNLGHTQAAAGVAGVIKTVQALRHGMLPKTLHVDAPSPQIDWSAGAVRLLMDEARWPKRDRPRRAGVSSFGVSGTNAHVIVEEAPAEEPDGRAPAAEEPVALWTVSGHTEAAMRDQARRLLNHVRSRPGLRPVDIGYSLATGRAAFDHRGAVVAAGREDTLRALTALAQGAEDPAAAAGVVRARGKAVFVFPGQGSQWAGMAAGLLDSSPAFAERFTACAEALRPYTEWSATDVVRGAPGAPPLEGVDVIQPVLWAVMVSLAELWRSSGVEPAAVVGHSQGEIAAACVAGALSLQDAAKVVALRSQVALEALSGRGTMVSVRAGAARVRELIATGSPGPTVAVVNGPSSTMVAGDPEALDELVARCEAEGVRASRFAAAYASHSPHVEVVRDQLVSLVKDIEPRRAAIPFYSSVTAGPLDTSRLDAEYWYANLRQPVRFDETIGALLADGHGFFVECSPHPVLTVSVQEICDTAGVDGVAVGTLRREEGGIVRFHRSVAEAVVGGLVPDWKTAYAGTGARRVELPTYAFQHAHYWLENGPGTTADASALGLAPAGHPLLGAVVRTPGHGGVVLTGRITTRTQPWLADHAVLQAVAVPGTALLELALRAGREVDRDRVEELTVRAPMPLPGGAGLAVSVVVAEPVEEGRYPVEVYARAQDTPADDGQSWTHCATGLLGRGDAPAFDLRAWPPKGARPLDVTGLRERAARAGYHWGPAFRGLRAAWTVGEEVYAEVVAPDGLPAAPGFGVHPALLDAALHPLYAEADQAALPAAWRGVTLHAPGSGTLRIRLSPAAGAPGDDASVAAWVADAEGAPIASVRSLTLRPVDPEEWAAAAARAAADSPRGGAEPDAARRQPGAADRERLAALPEPDRTAALTGLVRARIADILGYPGPEAVAPDRELATLGFDSLTAVELRNRLGAATGLRLPGTVAFDHPTAGALAAHLAGRLGAGAAGGDTAPAAAGEREAGGNEGLSALFLRACAEGKFVAAHKLMAGLAAFRPTFGSAAELPDGPRWVTLRQETGTAGAELFCFPSFVWQQNLYQYARFAAGFEGRRGVSVITLPGFADGEPLPASLEALADVLATAVLRAADGRPFALAGHSAGGSIASVVAARLECDGSPARGLALLDTPTWGAPNAMSSPEWMTAIHGALAARQDRIATAGDGEAWVTARACYATFDYAVPELATPTLLVRATEPMAGFRPETDDWRPSWHLDHTTVDVPGDHFTMLEAAHAARGARAVDDWLRGHRPCHAHDAQK</sequence>
<dbReference type="FunFam" id="3.40.366.10:FF:000002">
    <property type="entry name" value="Probable polyketide synthase 2"/>
    <property type="match status" value="1"/>
</dbReference>
<comment type="pathway">
    <text evidence="2">Antibiotic biosynthesis.</text>
</comment>
<keyword evidence="7" id="KW-0511">Multifunctional enzyme</keyword>
<dbReference type="FunFam" id="3.40.47.10:FF:000019">
    <property type="entry name" value="Polyketide synthase type I"/>
    <property type="match status" value="1"/>
</dbReference>
<evidence type="ECO:0000256" key="9">
    <source>
        <dbReference type="PROSITE-ProRule" id="PRU01363"/>
    </source>
</evidence>
<evidence type="ECO:0000313" key="14">
    <source>
        <dbReference type="EMBL" id="ADI04508.1"/>
    </source>
</evidence>
<evidence type="ECO:0000313" key="15">
    <source>
        <dbReference type="Proteomes" id="UP000000377"/>
    </source>
</evidence>
<evidence type="ECO:0000256" key="5">
    <source>
        <dbReference type="ARBA" id="ARBA00022679"/>
    </source>
</evidence>
<evidence type="ECO:0000256" key="7">
    <source>
        <dbReference type="ARBA" id="ARBA00023268"/>
    </source>
</evidence>
<dbReference type="RefSeq" id="WP_014173987.1">
    <property type="nucleotide sequence ID" value="NC_016582.1"/>
</dbReference>
<keyword evidence="3" id="KW-0596">Phosphopantetheine</keyword>
<dbReference type="KEGG" id="sbh:SBI_01387"/>
<dbReference type="InterPro" id="IPR020841">
    <property type="entry name" value="PKS_Beta-ketoAc_synthase_dom"/>
</dbReference>
<feature type="domain" description="PKS/mFAS DH" evidence="13">
    <location>
        <begin position="940"/>
        <end position="1216"/>
    </location>
</feature>
<dbReference type="InterPro" id="IPR001227">
    <property type="entry name" value="Ac_transferase_dom_sf"/>
</dbReference>
<dbReference type="SMART" id="SM00825">
    <property type="entry name" value="PKS_KS"/>
    <property type="match status" value="1"/>
</dbReference>
<dbReference type="Pfam" id="PF14765">
    <property type="entry name" value="PS-DH"/>
    <property type="match status" value="1"/>
</dbReference>
<dbReference type="InterPro" id="IPR029058">
    <property type="entry name" value="AB_hydrolase_fold"/>
</dbReference>
<dbReference type="InterPro" id="IPR016035">
    <property type="entry name" value="Acyl_Trfase/lysoPLipase"/>
</dbReference>
<dbReference type="Pfam" id="PF08990">
    <property type="entry name" value="Docking"/>
    <property type="match status" value="1"/>
</dbReference>
<dbReference type="InterPro" id="IPR014031">
    <property type="entry name" value="Ketoacyl_synth_C"/>
</dbReference>
<dbReference type="InterPro" id="IPR009081">
    <property type="entry name" value="PP-bd_ACP"/>
</dbReference>
<dbReference type="HOGENOM" id="CLU_000022_35_7_11"/>
<protein>
    <submittedName>
        <fullName evidence="14">Putative type I polyketide synthase</fullName>
    </submittedName>
</protein>
<feature type="active site" description="Proton donor; for dehydratase activity" evidence="9">
    <location>
        <position position="1138"/>
    </location>
</feature>
<dbReference type="GO" id="GO:0004315">
    <property type="term" value="F:3-oxoacyl-[acyl-carrier-protein] synthase activity"/>
    <property type="evidence" value="ECO:0007669"/>
    <property type="project" value="InterPro"/>
</dbReference>
<dbReference type="PROSITE" id="PS50075">
    <property type="entry name" value="CARRIER"/>
    <property type="match status" value="1"/>
</dbReference>
<dbReference type="Gene3D" id="3.30.70.3290">
    <property type="match status" value="1"/>
</dbReference>
<feature type="domain" description="Ketosynthase family 3 (KS3)" evidence="12">
    <location>
        <begin position="38"/>
        <end position="467"/>
    </location>
</feature>
<dbReference type="eggNOG" id="COG3208">
    <property type="taxonomic scope" value="Bacteria"/>
</dbReference>
<dbReference type="GO" id="GO:0031177">
    <property type="term" value="F:phosphopantetheine binding"/>
    <property type="evidence" value="ECO:0007669"/>
    <property type="project" value="InterPro"/>
</dbReference>
<comment type="cofactor">
    <cofactor evidence="1">
        <name>pantetheine 4'-phosphate</name>
        <dbReference type="ChEBI" id="CHEBI:47942"/>
    </cofactor>
</comment>
<dbReference type="Pfam" id="PF21089">
    <property type="entry name" value="PKS_DH_N"/>
    <property type="match status" value="1"/>
</dbReference>
<dbReference type="Pfam" id="PF00550">
    <property type="entry name" value="PP-binding"/>
    <property type="match status" value="1"/>
</dbReference>
<dbReference type="SUPFAM" id="SSF47336">
    <property type="entry name" value="ACP-like"/>
    <property type="match status" value="1"/>
</dbReference>
<dbReference type="Gene3D" id="3.40.366.10">
    <property type="entry name" value="Malonyl-Coenzyme A Acyl Carrier Protein, domain 2"/>
    <property type="match status" value="1"/>
</dbReference>
<evidence type="ECO:0000256" key="1">
    <source>
        <dbReference type="ARBA" id="ARBA00001957"/>
    </source>
</evidence>
<gene>
    <name evidence="14" type="primary">pks5-7</name>
    <name evidence="14" type="ordered locus">SBI_01387</name>
</gene>
<dbReference type="GO" id="GO:0004312">
    <property type="term" value="F:fatty acid synthase activity"/>
    <property type="evidence" value="ECO:0007669"/>
    <property type="project" value="TreeGrafter"/>
</dbReference>
<dbReference type="InterPro" id="IPR049551">
    <property type="entry name" value="PKS_DH_C"/>
</dbReference>
<dbReference type="CDD" id="cd00833">
    <property type="entry name" value="PKS"/>
    <property type="match status" value="1"/>
</dbReference>
<dbReference type="SMART" id="SM01294">
    <property type="entry name" value="PKS_PP_betabranch"/>
    <property type="match status" value="1"/>
</dbReference>
<dbReference type="PROSITE" id="PS00012">
    <property type="entry name" value="PHOSPHOPANTETHEINE"/>
    <property type="match status" value="1"/>
</dbReference>
<feature type="active site" description="Proton acceptor; for dehydratase activity" evidence="9">
    <location>
        <position position="972"/>
    </location>
</feature>
<dbReference type="Pfam" id="PF00109">
    <property type="entry name" value="ketoacyl-synt"/>
    <property type="match status" value="1"/>
</dbReference>